<name>A0A3Q9RAE9_9CAUD</name>
<reference evidence="1 2" key="1">
    <citation type="submission" date="2018-12" db="EMBL/GenBank/DDBJ databases">
        <authorList>
            <person name="Coleman S.T."/>
            <person name="Adewumi O.M."/>
            <person name="Alachi P."/>
            <person name="Anderson S.J."/>
            <person name="Bakarey A.S."/>
            <person name="Beyer A.R."/>
            <person name="Biederman W.H."/>
            <person name="Bollivar D.W."/>
            <person name="Butela K.A."/>
            <person name="Byrum C.A."/>
            <person name="Collins D.P."/>
            <person name="Cresawn S.G."/>
            <person name="Dougan K.E."/>
            <person name="Duffy I."/>
            <person name="Eivazova E.R."/>
            <person name="Engstrom E.M."/>
            <person name="Fallest-Strobl P.C."/>
            <person name="Godde J.S."/>
            <person name="Lee J.S."/>
            <person name="Long J.A."/>
            <person name="Mastrapaolo M.D."/>
            <person name="Mathur V."/>
            <person name="Mesich B.L."/>
            <person name="Mitchell J.C."/>
            <person name="Moore R."/>
            <person name="Pandey S."/>
            <person name="Pollack M.J."/>
            <person name="Porter M.L."/>
            <person name="Reid N.M."/>
            <person name="Salvitti L.R."/>
            <person name="Sayre B.L."/>
            <person name="Schrock T.A."/>
            <person name="Sconiers W.B."/>
            <person name="Sheehy R."/>
            <person name="Shows K.H."/>
            <person name="Sprenkle A.B."/>
            <person name="Swerdlow S.J."/>
            <person name="Theoret J.R."/>
            <person name="Thompson K.M."/>
            <person name="Tibbetts T.J."/>
            <person name="Tigges M."/>
            <person name="Van A.R."/>
            <person name="Washington J.M."/>
            <person name="Windsor E.J."/>
            <person name="Garlena R.A."/>
            <person name="Russell D.A."/>
            <person name="Pope W.H."/>
            <person name="Jacobs-Sera D."/>
            <person name="Hatfull G.F."/>
        </authorList>
    </citation>
    <scope>NUCLEOTIDE SEQUENCE [LARGE SCALE GENOMIC DNA]</scope>
</reference>
<evidence type="ECO:0000313" key="2">
    <source>
        <dbReference type="Proteomes" id="UP000286843"/>
    </source>
</evidence>
<evidence type="ECO:0000313" key="1">
    <source>
        <dbReference type="EMBL" id="AZV01767.1"/>
    </source>
</evidence>
<accession>A0A3Q9RAE9</accession>
<proteinExistence type="predicted"/>
<organism evidence="1 2">
    <name type="scientific">Microbacterium phage ArMaWen</name>
    <dbReference type="NCBI Taxonomy" id="2500786"/>
    <lineage>
        <taxon>Viruses</taxon>
        <taxon>Duplodnaviria</taxon>
        <taxon>Heunggongvirae</taxon>
        <taxon>Uroviricota</taxon>
        <taxon>Caudoviricetes</taxon>
        <taxon>Eekayvirinae</taxon>
        <taxon>Tinytimothyvirus</taxon>
        <taxon>Tinytimothyvirus alex44</taxon>
    </lineage>
</organism>
<protein>
    <submittedName>
        <fullName evidence="1">Uncharacterized protein</fullName>
    </submittedName>
</protein>
<dbReference type="EMBL" id="MK308638">
    <property type="protein sequence ID" value="AZV01767.1"/>
    <property type="molecule type" value="Genomic_DNA"/>
</dbReference>
<gene>
    <name evidence="1" type="primary">4</name>
    <name evidence="1" type="ORF">SEA_ARMAWEN_4</name>
</gene>
<dbReference type="Proteomes" id="UP000286843">
    <property type="component" value="Segment"/>
</dbReference>
<sequence length="56" mass="6359">MDDYDVKRELVRQIVEGDRAQVNLAKDKIELLQGASLVDFHPEPDIILTQVELPQG</sequence>